<dbReference type="Gene3D" id="3.40.50.620">
    <property type="entry name" value="HUPs"/>
    <property type="match status" value="2"/>
</dbReference>
<keyword evidence="8" id="KW-1185">Reference proteome</keyword>
<organism evidence="7 8">
    <name type="scientific">Campylobacter mucosalis CCUG 21559</name>
    <dbReference type="NCBI Taxonomy" id="1032067"/>
    <lineage>
        <taxon>Bacteria</taxon>
        <taxon>Pseudomonadati</taxon>
        <taxon>Campylobacterota</taxon>
        <taxon>Epsilonproteobacteria</taxon>
        <taxon>Campylobacterales</taxon>
        <taxon>Campylobacteraceae</taxon>
        <taxon>Campylobacter</taxon>
    </lineage>
</organism>
<keyword evidence="5" id="KW-0648">Protein biosynthesis</keyword>
<dbReference type="AlphaFoldDB" id="A0A6G5QIW5"/>
<dbReference type="PANTHER" id="PTHR43311">
    <property type="entry name" value="GLUTAMATE--TRNA LIGASE"/>
    <property type="match status" value="1"/>
</dbReference>
<evidence type="ECO:0000256" key="4">
    <source>
        <dbReference type="ARBA" id="ARBA00023146"/>
    </source>
</evidence>
<accession>A0A6G5QIW5</accession>
<evidence type="ECO:0000256" key="5">
    <source>
        <dbReference type="RuleBase" id="RU363037"/>
    </source>
</evidence>
<name>A0A6G5QIW5_9BACT</name>
<dbReference type="RefSeq" id="WP_034969179.1">
    <property type="nucleotide sequence ID" value="NZ_CP012542.1"/>
</dbReference>
<dbReference type="GO" id="GO:0016757">
    <property type="term" value="F:glycosyltransferase activity"/>
    <property type="evidence" value="ECO:0007669"/>
    <property type="project" value="UniProtKB-KW"/>
</dbReference>
<reference evidence="7 8" key="1">
    <citation type="submission" date="2016-07" db="EMBL/GenBank/DDBJ databases">
        <title>Comparative genomics of the Campylobacter concisus group.</title>
        <authorList>
            <person name="Miller W.G."/>
            <person name="Yee E."/>
            <person name="Chapman M.H."/>
            <person name="Huynh S."/>
            <person name="Bono J.L."/>
            <person name="On S.L.W."/>
            <person name="StLeger J."/>
            <person name="Foster G."/>
            <person name="Parker C.T."/>
        </authorList>
    </citation>
    <scope>NUCLEOTIDE SEQUENCE [LARGE SCALE GENOMIC DNA]</scope>
    <source>
        <strain evidence="7 8">CCUG 21559</strain>
    </source>
</reference>
<protein>
    <submittedName>
        <fullName evidence="7">Glutamyl-queuosine tRNA(Asp) synthetase</fullName>
        <ecNumber evidence="7">2.4.1.-</ecNumber>
    </submittedName>
</protein>
<keyword evidence="1 5" id="KW-0436">Ligase</keyword>
<evidence type="ECO:0000256" key="2">
    <source>
        <dbReference type="ARBA" id="ARBA00022741"/>
    </source>
</evidence>
<dbReference type="Pfam" id="PF00749">
    <property type="entry name" value="tRNA-synt_1c"/>
    <property type="match status" value="2"/>
</dbReference>
<dbReference type="InterPro" id="IPR014729">
    <property type="entry name" value="Rossmann-like_a/b/a_fold"/>
</dbReference>
<evidence type="ECO:0000256" key="1">
    <source>
        <dbReference type="ARBA" id="ARBA00022598"/>
    </source>
</evidence>
<dbReference type="EMBL" id="CP012542">
    <property type="protein sequence ID" value="QCD45554.1"/>
    <property type="molecule type" value="Genomic_DNA"/>
</dbReference>
<dbReference type="InterPro" id="IPR001412">
    <property type="entry name" value="aa-tRNA-synth_I_CS"/>
</dbReference>
<feature type="domain" description="Glutamyl/glutaminyl-tRNA synthetase class Ib catalytic" evidence="6">
    <location>
        <begin position="20"/>
        <end position="122"/>
    </location>
</feature>
<sequence>MRLNQETNKQGRYLWRPISRIAPTPSGYLHAGNAINFIITYLFTRSQNGFLHLRIDDYDLVRYKDEYVLNIFDVLEFLRLDYDAGARNLAEFRSKFSSAFRSEIYKQAVKNLKDTYFCSCSKHTPNAYKNGIYTGICRDKNLPFISGQTALKIKCELNLGDFVLFRKDGFVAYNFASVVDDELLGVNFIVRGADLFECSQAQKFLANKLNYKFQNCEILHHELLKKDGIKLSKSQKAPPINLKESPQIYYKMVAKMLGLNPKSSQNLNTLLEEFKEQKSQLLAKFC</sequence>
<dbReference type="PANTHER" id="PTHR43311:SF2">
    <property type="entry name" value="GLUTAMATE--TRNA LIGASE, MITOCHONDRIAL-RELATED"/>
    <property type="match status" value="1"/>
</dbReference>
<evidence type="ECO:0000313" key="8">
    <source>
        <dbReference type="Proteomes" id="UP000503264"/>
    </source>
</evidence>
<dbReference type="SUPFAM" id="SSF52374">
    <property type="entry name" value="Nucleotidylyl transferase"/>
    <property type="match status" value="1"/>
</dbReference>
<dbReference type="InterPro" id="IPR020058">
    <property type="entry name" value="Glu/Gln-tRNA-synth_Ib_cat-dom"/>
</dbReference>
<dbReference type="PROSITE" id="PS00178">
    <property type="entry name" value="AA_TRNA_LIGASE_I"/>
    <property type="match status" value="1"/>
</dbReference>
<keyword evidence="4 5" id="KW-0030">Aminoacyl-tRNA synthetase</keyword>
<keyword evidence="7" id="KW-0808">Transferase</keyword>
<dbReference type="InterPro" id="IPR000924">
    <property type="entry name" value="Glu/Gln-tRNA-synth"/>
</dbReference>
<keyword evidence="7" id="KW-0328">Glycosyltransferase</keyword>
<dbReference type="Proteomes" id="UP000503264">
    <property type="component" value="Chromosome"/>
</dbReference>
<evidence type="ECO:0000256" key="3">
    <source>
        <dbReference type="ARBA" id="ARBA00022840"/>
    </source>
</evidence>
<gene>
    <name evidence="7" type="primary">gluQ</name>
    <name evidence="7" type="ORF">CMUC_1807</name>
</gene>
<evidence type="ECO:0000313" key="7">
    <source>
        <dbReference type="EMBL" id="QCD45554.1"/>
    </source>
</evidence>
<dbReference type="GO" id="GO:0006424">
    <property type="term" value="P:glutamyl-tRNA aminoacylation"/>
    <property type="evidence" value="ECO:0007669"/>
    <property type="project" value="TreeGrafter"/>
</dbReference>
<dbReference type="GO" id="GO:0004818">
    <property type="term" value="F:glutamate-tRNA ligase activity"/>
    <property type="evidence" value="ECO:0007669"/>
    <property type="project" value="TreeGrafter"/>
</dbReference>
<comment type="similarity">
    <text evidence="5">Belongs to the class-I aminoacyl-tRNA synthetase family.</text>
</comment>
<keyword evidence="3 5" id="KW-0067">ATP-binding</keyword>
<dbReference type="PRINTS" id="PR00987">
    <property type="entry name" value="TRNASYNTHGLU"/>
</dbReference>
<dbReference type="GO" id="GO:0005524">
    <property type="term" value="F:ATP binding"/>
    <property type="evidence" value="ECO:0007669"/>
    <property type="project" value="UniProtKB-KW"/>
</dbReference>
<dbReference type="EC" id="2.4.1.-" evidence="7"/>
<dbReference type="GO" id="GO:0005829">
    <property type="term" value="C:cytosol"/>
    <property type="evidence" value="ECO:0007669"/>
    <property type="project" value="TreeGrafter"/>
</dbReference>
<dbReference type="InterPro" id="IPR049940">
    <property type="entry name" value="GluQ/Sye"/>
</dbReference>
<feature type="domain" description="Glutamyl/glutaminyl-tRNA synthetase class Ib catalytic" evidence="6">
    <location>
        <begin position="150"/>
        <end position="236"/>
    </location>
</feature>
<proteinExistence type="inferred from homology"/>
<evidence type="ECO:0000259" key="6">
    <source>
        <dbReference type="Pfam" id="PF00749"/>
    </source>
</evidence>
<keyword evidence="2 5" id="KW-0547">Nucleotide-binding</keyword>